<dbReference type="OrthoDB" id="288532at2"/>
<dbReference type="Gene3D" id="3.40.50.300">
    <property type="entry name" value="P-loop containing nucleotide triphosphate hydrolases"/>
    <property type="match status" value="1"/>
</dbReference>
<accession>A4ACC4</accession>
<dbReference type="GO" id="GO:0016740">
    <property type="term" value="F:transferase activity"/>
    <property type="evidence" value="ECO:0007669"/>
    <property type="project" value="UniProtKB-KW"/>
</dbReference>
<proteinExistence type="predicted"/>
<keyword evidence="1" id="KW-0808">Transferase</keyword>
<dbReference type="AlphaFoldDB" id="A4ACC4"/>
<name>A4ACC4_9GAMM</name>
<reference evidence="1 2" key="1">
    <citation type="journal article" date="2007" name="Proc. Natl. Acad. Sci. U.S.A.">
        <title>Characterization of a marine gammaproteobacterium capable of aerobic anoxygenic photosynthesis.</title>
        <authorList>
            <person name="Fuchs B.M."/>
            <person name="Spring S."/>
            <person name="Teeling H."/>
            <person name="Quast C."/>
            <person name="Wulf J."/>
            <person name="Schattenhofer M."/>
            <person name="Yan S."/>
            <person name="Ferriera S."/>
            <person name="Johnson J."/>
            <person name="Glockner F.O."/>
            <person name="Amann R."/>
        </authorList>
    </citation>
    <scope>NUCLEOTIDE SEQUENCE [LARGE SCALE GENOMIC DNA]</scope>
    <source>
        <strain evidence="1">KT71</strain>
    </source>
</reference>
<dbReference type="eggNOG" id="COG1943">
    <property type="taxonomic scope" value="Bacteria"/>
</dbReference>
<dbReference type="InterPro" id="IPR027417">
    <property type="entry name" value="P-loop_NTPase"/>
</dbReference>
<evidence type="ECO:0000313" key="2">
    <source>
        <dbReference type="Proteomes" id="UP000019205"/>
    </source>
</evidence>
<gene>
    <name evidence="1" type="ORF">KT71_13235</name>
</gene>
<sequence length="231" mass="27012">MIISHQHRFIFVKTHKTAGSSLEVALARECGDNDIVSHMEDNIASGIPRNYGPTSRLGPAYNEIKLLRKIVGRHSPLLGEFYYEHMPASRIKALVGSSIWESYFTFCFERNPWDKAVSYYLWKQQGQGRTMPPFEEYIEKKPHRLPRDAALYFEGENLLVDRVFEFRELGPALEELRDRLGLRLPEPLPREKTGVAVERKDYREYYSDKSRERIGELFSREIALMDYRFSG</sequence>
<organism evidence="1 2">
    <name type="scientific">Congregibacter litoralis KT71</name>
    <dbReference type="NCBI Taxonomy" id="314285"/>
    <lineage>
        <taxon>Bacteria</taxon>
        <taxon>Pseudomonadati</taxon>
        <taxon>Pseudomonadota</taxon>
        <taxon>Gammaproteobacteria</taxon>
        <taxon>Cellvibrionales</taxon>
        <taxon>Halieaceae</taxon>
        <taxon>Congregibacter</taxon>
    </lineage>
</organism>
<keyword evidence="2" id="KW-1185">Reference proteome</keyword>
<dbReference type="HOGENOM" id="CLU_094945_1_0_6"/>
<evidence type="ECO:0000313" key="1">
    <source>
        <dbReference type="EMBL" id="EAQ96352.1"/>
    </source>
</evidence>
<dbReference type="EMBL" id="AAOA02000001">
    <property type="protein sequence ID" value="EAQ96352.1"/>
    <property type="molecule type" value="Genomic_DNA"/>
</dbReference>
<dbReference type="Proteomes" id="UP000019205">
    <property type="component" value="Chromosome"/>
</dbReference>
<comment type="caution">
    <text evidence="1">The sequence shown here is derived from an EMBL/GenBank/DDBJ whole genome shotgun (WGS) entry which is preliminary data.</text>
</comment>
<reference evidence="1 2" key="2">
    <citation type="journal article" date="2009" name="PLoS ONE">
        <title>The photosynthetic apparatus and its regulation in the aerobic gammaproteobacterium Congregibacter litoralis gen. nov., sp. nov.</title>
        <authorList>
            <person name="Spring S."/>
            <person name="Lunsdorf H."/>
            <person name="Fuchs B.M."/>
            <person name="Tindall B.J."/>
        </authorList>
    </citation>
    <scope>NUCLEOTIDE SEQUENCE [LARGE SCALE GENOMIC DNA]</scope>
    <source>
        <strain evidence="1">KT71</strain>
    </source>
</reference>
<dbReference type="RefSeq" id="WP_008295082.1">
    <property type="nucleotide sequence ID" value="NZ_CM002299.1"/>
</dbReference>
<protein>
    <submittedName>
        <fullName evidence="1">Sulfotransferase family</fullName>
    </submittedName>
</protein>
<dbReference type="STRING" id="314285.KT71_13235"/>
<dbReference type="SUPFAM" id="SSF52540">
    <property type="entry name" value="P-loop containing nucleoside triphosphate hydrolases"/>
    <property type="match status" value="1"/>
</dbReference>